<dbReference type="RefSeq" id="WP_151699748.1">
    <property type="nucleotide sequence ID" value="NZ_CP031223.1"/>
</dbReference>
<sequence>MTYCFAWKADDEIYIVADSLTSSENNDLEVEADYSSMGEKYGEYNSRFVAETDIKIYIKDNYVIAFSGYLDTYEEIKSKLNLMVGLPDDQIISYLMEIVSDGELILAIHQKDNNKLFVLNKREVKEITNYISIGSGRAIGMLDDLMKRFSKTFPDFKDETIDDKPRKKISAATAYLQMISLKNNFLEHGVGGTICGVCIYDNKIEWNDDLLYFFYDENFKNKKLINMIIRNNNILTGSDFTGLTKLFRFPEVDDKLDEVSMRKLVRSMHKNMSSHIPRYIVFYSTDLNNIYFYDTHRKTQTSLVRMFQRRSSGKIKWEIFTIPFLISNFLLQNNNKEELAPPFHYLEGLPVPYESRDYLIENTENIEDIEFEYDYFDQPLENIQINIDIEKYFKFGLEDYENLIIVNFEYLEEKIIELRNFYKGLNIQFDSSKILKKLCEFLKKEWGVDKFEILVFSKNYQFFYEKIDDLELNLIKNKNEYSGFLIKLLHNYYVDHRYFHLNKIFIIDDSSDFNDLFEILPDYNKNREEADIFIIKNQNGESEVLYSPYHYNADILFSQLSGLSYEALGLWSPLEYSEDELEGIRKYINEQIDNSKI</sequence>
<dbReference type="Proteomes" id="UP000325517">
    <property type="component" value="Chromosome"/>
</dbReference>
<evidence type="ECO:0000313" key="1">
    <source>
        <dbReference type="EMBL" id="QFF98813.1"/>
    </source>
</evidence>
<evidence type="ECO:0000313" key="2">
    <source>
        <dbReference type="Proteomes" id="UP000325517"/>
    </source>
</evidence>
<keyword evidence="2" id="KW-1185">Reference proteome</keyword>
<name>A0A5J6SMZ2_9BACI</name>
<gene>
    <name evidence="1" type="ORF">PB01_08185</name>
</gene>
<dbReference type="AlphaFoldDB" id="A0A5J6SMZ2"/>
<reference evidence="1 2" key="1">
    <citation type="submission" date="2018-07" db="EMBL/GenBank/DDBJ databases">
        <title>Complete genome sequence of Psychrobacillus sp. PB01, isolated from iceberg, and comparative genome analysis of Psychrobacillus strains.</title>
        <authorList>
            <person name="Lee P.C."/>
        </authorList>
    </citation>
    <scope>NUCLEOTIDE SEQUENCE [LARGE SCALE GENOMIC DNA]</scope>
    <source>
        <strain evidence="1 2">PB01</strain>
    </source>
</reference>
<dbReference type="KEGG" id="psyo:PB01_08185"/>
<protein>
    <submittedName>
        <fullName evidence="1">Uncharacterized protein</fullName>
    </submittedName>
</protein>
<proteinExistence type="predicted"/>
<dbReference type="OrthoDB" id="2991589at2"/>
<organism evidence="1 2">
    <name type="scientific">Psychrobacillus glaciei</name>
    <dbReference type="NCBI Taxonomy" id="2283160"/>
    <lineage>
        <taxon>Bacteria</taxon>
        <taxon>Bacillati</taxon>
        <taxon>Bacillota</taxon>
        <taxon>Bacilli</taxon>
        <taxon>Bacillales</taxon>
        <taxon>Bacillaceae</taxon>
        <taxon>Psychrobacillus</taxon>
    </lineage>
</organism>
<dbReference type="EMBL" id="CP031223">
    <property type="protein sequence ID" value="QFF98813.1"/>
    <property type="molecule type" value="Genomic_DNA"/>
</dbReference>
<accession>A0A5J6SMZ2</accession>